<organism evidence="2 3">
    <name type="scientific">Streptomyces spinosisporus</name>
    <dbReference type="NCBI Taxonomy" id="2927582"/>
    <lineage>
        <taxon>Bacteria</taxon>
        <taxon>Bacillati</taxon>
        <taxon>Actinomycetota</taxon>
        <taxon>Actinomycetes</taxon>
        <taxon>Kitasatosporales</taxon>
        <taxon>Streptomycetaceae</taxon>
        <taxon>Streptomyces</taxon>
    </lineage>
</organism>
<feature type="domain" description="YcaO" evidence="1">
    <location>
        <begin position="394"/>
        <end position="766"/>
    </location>
</feature>
<sequence>MGTSETAAPLLGFKPHLRVEQVPGEAVYLISDQRVTALHGAQIARLAPLLDGTRPLDGIARDAGDDLPEGQAARIVRRLDGAGLLVARDHAPAPGELAEQAYWEAAGLDGSAAAEGRGTGLVRAVSVGSTDVRDLTAALGAAGLTVPDPAATTHGAAGPDALTVVACDDYLDPALAVVDAEHRAAGRRWLPVRTEGTEQWIGPFFGDPDGPCWACLAERLWRTRPVEAHVQRMLGRSGPVPRPSCALPAARLAALQIAALEAAKWFSGFRHPSQLALRTLDGLGLGASLHPVRRRPQCPTCGEPGMTAVQVQAPVVLRSRIKHDTDGGGHRSLTPRQLLERYGHHIDPVTGLVREIRRDPRGPESFHSYVAGTNPAAGQGLGGLRAGLRSSCGGKGTTALQAEVGAFAEALERHCGHFEGGEAVVTGSYRDLAPAAVHPDTVQLYDPRQHTGRTDWNACHSPFQYVCDPFDESAEIGWTPLWSLTEGRQRLLPTSLLYYGVPQAPGRVYCLANSNGTAAGGTSEDAVLQGFLELVERDALALWWYNRTRHPAVDLDAFDDPWITELRRTHAALNREVWVLDLTADLGVPVLAAVSRRTDRARGESEEIMFGFGAHFDVRIALRRALTELNQMMPHVVEGVAAPGSAADDPDVGHWLRTATVAAHPYLLSDGSTPTGPDTHPYTHREDLRDDIESAVELLRTHGMELLVLDQTRPDVGLPVVRVVVPGLRPHWARFAPGRLFDVPVRLGRRSTPIRYEDLNPIPLFL</sequence>
<dbReference type="Gene3D" id="3.30.1330.230">
    <property type="match status" value="1"/>
</dbReference>
<accession>A0ABS9XCG5</accession>
<proteinExistence type="predicted"/>
<name>A0ABS9XCG5_9ACTN</name>
<keyword evidence="3" id="KW-1185">Reference proteome</keyword>
<dbReference type="Pfam" id="PF02624">
    <property type="entry name" value="YcaO"/>
    <property type="match status" value="1"/>
</dbReference>
<gene>
    <name evidence="2" type="ORF">MQN93_08435</name>
</gene>
<dbReference type="SUPFAM" id="SSF69572">
    <property type="entry name" value="Activating enzymes of the ubiquitin-like proteins"/>
    <property type="match status" value="1"/>
</dbReference>
<comment type="caution">
    <text evidence="2">The sequence shown here is derived from an EMBL/GenBank/DDBJ whole genome shotgun (WGS) entry which is preliminary data.</text>
</comment>
<dbReference type="InterPro" id="IPR003776">
    <property type="entry name" value="YcaO-like_dom"/>
</dbReference>
<dbReference type="Gene3D" id="3.90.930.60">
    <property type="match status" value="1"/>
</dbReference>
<dbReference type="Gene3D" id="3.30.160.660">
    <property type="match status" value="1"/>
</dbReference>
<dbReference type="InterPro" id="IPR035985">
    <property type="entry name" value="Ubiquitin-activating_enz"/>
</dbReference>
<dbReference type="Gene3D" id="3.30.40.250">
    <property type="match status" value="1"/>
</dbReference>
<dbReference type="PANTHER" id="PTHR37809:SF1">
    <property type="entry name" value="RIBOSOMAL PROTEIN S12 METHYLTHIOTRANSFERASE ACCESSORY FACTOR YCAO"/>
    <property type="match status" value="1"/>
</dbReference>
<dbReference type="Pfam" id="PF21084">
    <property type="entry name" value="WHD_DUF4423_like"/>
    <property type="match status" value="1"/>
</dbReference>
<dbReference type="Gene3D" id="3.40.50.720">
    <property type="entry name" value="NAD(P)-binding Rossmann-like Domain"/>
    <property type="match status" value="1"/>
</dbReference>
<evidence type="ECO:0000313" key="3">
    <source>
        <dbReference type="Proteomes" id="UP001165270"/>
    </source>
</evidence>
<dbReference type="EMBL" id="JALDAX010000003">
    <property type="protein sequence ID" value="MCI3239750.1"/>
    <property type="molecule type" value="Genomic_DNA"/>
</dbReference>
<reference evidence="2" key="1">
    <citation type="submission" date="2022-03" db="EMBL/GenBank/DDBJ databases">
        <title>Streptomyces 7R015 and 7R016 isolated from Barleria lupulina in Thailand.</title>
        <authorList>
            <person name="Kanchanasin P."/>
            <person name="Phongsopitanun W."/>
            <person name="Tanasupawat S."/>
        </authorList>
    </citation>
    <scope>NUCLEOTIDE SEQUENCE</scope>
    <source>
        <strain evidence="2">7R016</strain>
    </source>
</reference>
<evidence type="ECO:0000259" key="1">
    <source>
        <dbReference type="PROSITE" id="PS51664"/>
    </source>
</evidence>
<dbReference type="PANTHER" id="PTHR37809">
    <property type="entry name" value="RIBOSOMAL PROTEIN S12 METHYLTHIOTRANSFERASE ACCESSORY FACTOR YCAO"/>
    <property type="match status" value="1"/>
</dbReference>
<dbReference type="InterPro" id="IPR027624">
    <property type="entry name" value="TOMM_cyclo_SagD"/>
</dbReference>
<dbReference type="RefSeq" id="WP_242708971.1">
    <property type="nucleotide sequence ID" value="NZ_JALDAX010000003.1"/>
</dbReference>
<evidence type="ECO:0000313" key="2">
    <source>
        <dbReference type="EMBL" id="MCI3239750.1"/>
    </source>
</evidence>
<dbReference type="InterPro" id="IPR049274">
    <property type="entry name" value="LynD/TruD_wHTH-like"/>
</dbReference>
<dbReference type="PROSITE" id="PS51664">
    <property type="entry name" value="YCAO"/>
    <property type="match status" value="1"/>
</dbReference>
<dbReference type="InterPro" id="IPR022291">
    <property type="entry name" value="Bacteriocin_synth_cyclodeHase"/>
</dbReference>
<dbReference type="Proteomes" id="UP001165270">
    <property type="component" value="Unassembled WGS sequence"/>
</dbReference>
<protein>
    <submittedName>
        <fullName evidence="2">TOMM leader peptide-binding protein</fullName>
    </submittedName>
</protein>
<dbReference type="NCBIfam" id="TIGR00702">
    <property type="entry name" value="YcaO-type kinase domain"/>
    <property type="match status" value="1"/>
</dbReference>
<dbReference type="NCBIfam" id="TIGR03604">
    <property type="entry name" value="TOMM_cyclo_SagD"/>
    <property type="match status" value="1"/>
</dbReference>
<dbReference type="NCBIfam" id="TIGR03882">
    <property type="entry name" value="cyclo_dehyd_2"/>
    <property type="match status" value="1"/>
</dbReference>